<keyword evidence="3 12" id="KW-0378">Hydrolase</keyword>
<organism evidence="14 15">
    <name type="scientific">Luteibacter sahnii</name>
    <dbReference type="NCBI Taxonomy" id="3021977"/>
    <lineage>
        <taxon>Bacteria</taxon>
        <taxon>Pseudomonadati</taxon>
        <taxon>Pseudomonadota</taxon>
        <taxon>Gammaproteobacteria</taxon>
        <taxon>Lysobacterales</taxon>
        <taxon>Rhodanobacteraceae</taxon>
        <taxon>Luteibacter</taxon>
    </lineage>
</organism>
<proteinExistence type="inferred from homology"/>
<comment type="caution">
    <text evidence="14">The sequence shown here is derived from an EMBL/GenBank/DDBJ whole genome shotgun (WGS) entry which is preliminary data.</text>
</comment>
<keyword evidence="4 12" id="KW-0347">Helicase</keyword>
<comment type="similarity">
    <text evidence="1">Belongs to the helicase family. UvrD subfamily.</text>
</comment>
<evidence type="ECO:0000256" key="11">
    <source>
        <dbReference type="ARBA" id="ARBA00048988"/>
    </source>
</evidence>
<evidence type="ECO:0000256" key="1">
    <source>
        <dbReference type="ARBA" id="ARBA00009922"/>
    </source>
</evidence>
<sequence length="580" mass="63742">MKLTPQQREAVSQPGHMYIDACPGSGKTRVLTAKAIRECTRVEGSPRKIACMTFTNAAADEVQTRLASRLTHEQLSSVTVCTIHSFCLNEIFRPFRERLDAYAQGFEIVLNDEVRARQLLADIAQSEGFNKPDARMYEAFAGVNIDAKGNPIASGRQPLLEKCMPIYWDMCRQRGWIDFSLLLYESLMILINHPELKASLAAKFKTILVDEFQDTSEIQLEILREIRETATSEFFLVGDPHQSIYRFAGACPESSQQFVVEIGADCSHPLSGNFRSSDEIIAMAEKLLPRHPAMQAVGENAKTGVSAQVFSSPSMSRAITEHFLPMVSSAGIAYGACAVLAAWWTDLLPVARACSQAGISVIGPGARPYRRGRLIVPLLENLAAAATSYISLAATQRALTRTVNEIGGGDAERFDGWLGRLFTLTLQQHAQQLLRDTANAIDWILALGATIDALLLAREIDTRGAFEVSAKEIHADLHARHTKGEIDMTRLSVGDLGLFANPQNAIKLLTVHAAKGREFEAVAVIGMNEGRFPHFSASTAEAIEDGRRSAYVAMTRAKRLLNVYVDTSDRRNGPSRFISS</sequence>
<dbReference type="EMBL" id="JARJJS010000003">
    <property type="protein sequence ID" value="MDF4025958.1"/>
    <property type="molecule type" value="Genomic_DNA"/>
</dbReference>
<dbReference type="Gene3D" id="1.10.10.160">
    <property type="match status" value="1"/>
</dbReference>
<dbReference type="SUPFAM" id="SSF52540">
    <property type="entry name" value="P-loop containing nucleoside triphosphate hydrolases"/>
    <property type="match status" value="1"/>
</dbReference>
<evidence type="ECO:0000256" key="6">
    <source>
        <dbReference type="ARBA" id="ARBA00023125"/>
    </source>
</evidence>
<evidence type="ECO:0000256" key="4">
    <source>
        <dbReference type="ARBA" id="ARBA00022806"/>
    </source>
</evidence>
<dbReference type="InterPro" id="IPR027417">
    <property type="entry name" value="P-loop_NTPase"/>
</dbReference>
<gene>
    <name evidence="14" type="ORF">P3W24_13350</name>
</gene>
<keyword evidence="15" id="KW-1185">Reference proteome</keyword>
<name>A0ABT6BCU3_9GAMM</name>
<protein>
    <recommendedName>
        <fullName evidence="9">DNA 3'-5' helicase</fullName>
        <ecNumber evidence="9">5.6.2.4</ecNumber>
    </recommendedName>
    <alternativeName>
        <fullName evidence="10">DNA 3'-5' helicase II</fullName>
    </alternativeName>
</protein>
<evidence type="ECO:0000256" key="8">
    <source>
        <dbReference type="ARBA" id="ARBA00034617"/>
    </source>
</evidence>
<reference evidence="14 15" key="1">
    <citation type="journal article" date="2024" name="Curr. Microbiol.">
        <title>Luteibacter sahnii sp. nov., A Novel Yellow-Colored Xanthomonadin Pigment Producing Probiotic Bacterium from Healthy Rice Seed Microbiome.</title>
        <authorList>
            <person name="Jaiswal G."/>
            <person name="Rana R."/>
            <person name="Nayak P.K."/>
            <person name="Chouhan R."/>
            <person name="Gandhi S.G."/>
            <person name="Patel H.K."/>
            <person name="Patil P.B."/>
        </authorList>
    </citation>
    <scope>NUCLEOTIDE SEQUENCE [LARGE SCALE GENOMIC DNA]</scope>
    <source>
        <strain evidence="14 15">PPL201</strain>
    </source>
</reference>
<dbReference type="EC" id="5.6.2.4" evidence="9"/>
<evidence type="ECO:0000256" key="5">
    <source>
        <dbReference type="ARBA" id="ARBA00022840"/>
    </source>
</evidence>
<comment type="catalytic activity">
    <reaction evidence="11">
        <text>ATP + H2O = ADP + phosphate + H(+)</text>
        <dbReference type="Rhea" id="RHEA:13065"/>
        <dbReference type="ChEBI" id="CHEBI:15377"/>
        <dbReference type="ChEBI" id="CHEBI:15378"/>
        <dbReference type="ChEBI" id="CHEBI:30616"/>
        <dbReference type="ChEBI" id="CHEBI:43474"/>
        <dbReference type="ChEBI" id="CHEBI:456216"/>
        <dbReference type="EC" id="5.6.2.4"/>
    </reaction>
</comment>
<evidence type="ECO:0000313" key="14">
    <source>
        <dbReference type="EMBL" id="MDF4025958.1"/>
    </source>
</evidence>
<dbReference type="Gene3D" id="1.10.486.10">
    <property type="entry name" value="PCRA, domain 4"/>
    <property type="match status" value="1"/>
</dbReference>
<evidence type="ECO:0000313" key="15">
    <source>
        <dbReference type="Proteomes" id="UP001528850"/>
    </source>
</evidence>
<keyword evidence="7" id="KW-0413">Isomerase</keyword>
<dbReference type="InterPro" id="IPR014017">
    <property type="entry name" value="DNA_helicase_UvrD-like_C"/>
</dbReference>
<dbReference type="Pfam" id="PF13361">
    <property type="entry name" value="UvrD_C"/>
    <property type="match status" value="1"/>
</dbReference>
<accession>A0ABT6BCU3</accession>
<dbReference type="Proteomes" id="UP001528850">
    <property type="component" value="Unassembled WGS sequence"/>
</dbReference>
<dbReference type="Pfam" id="PF00580">
    <property type="entry name" value="UvrD-helicase"/>
    <property type="match status" value="1"/>
</dbReference>
<keyword evidence="5 12" id="KW-0067">ATP-binding</keyword>
<dbReference type="PANTHER" id="PTHR11070">
    <property type="entry name" value="UVRD / RECB / PCRA DNA HELICASE FAMILY MEMBER"/>
    <property type="match status" value="1"/>
</dbReference>
<dbReference type="CDD" id="cd17932">
    <property type="entry name" value="DEXQc_UvrD"/>
    <property type="match status" value="1"/>
</dbReference>
<evidence type="ECO:0000256" key="2">
    <source>
        <dbReference type="ARBA" id="ARBA00022741"/>
    </source>
</evidence>
<dbReference type="PANTHER" id="PTHR11070:SF2">
    <property type="entry name" value="ATP-DEPENDENT DNA HELICASE SRS2"/>
    <property type="match status" value="1"/>
</dbReference>
<dbReference type="InterPro" id="IPR014016">
    <property type="entry name" value="UvrD-like_ATP-bd"/>
</dbReference>
<dbReference type="InterPro" id="IPR013986">
    <property type="entry name" value="DExx_box_DNA_helicase_dom_sf"/>
</dbReference>
<dbReference type="Gene3D" id="3.40.50.300">
    <property type="entry name" value="P-loop containing nucleotide triphosphate hydrolases"/>
    <property type="match status" value="2"/>
</dbReference>
<evidence type="ECO:0000256" key="10">
    <source>
        <dbReference type="ARBA" id="ARBA00034923"/>
    </source>
</evidence>
<keyword evidence="2 12" id="KW-0547">Nucleotide-binding</keyword>
<evidence type="ECO:0000256" key="9">
    <source>
        <dbReference type="ARBA" id="ARBA00034808"/>
    </source>
</evidence>
<evidence type="ECO:0000256" key="7">
    <source>
        <dbReference type="ARBA" id="ARBA00023235"/>
    </source>
</evidence>
<dbReference type="PROSITE" id="PS51198">
    <property type="entry name" value="UVRD_HELICASE_ATP_BIND"/>
    <property type="match status" value="1"/>
</dbReference>
<keyword evidence="6" id="KW-0238">DNA-binding</keyword>
<evidence type="ECO:0000256" key="12">
    <source>
        <dbReference type="PROSITE-ProRule" id="PRU00560"/>
    </source>
</evidence>
<comment type="catalytic activity">
    <reaction evidence="8">
        <text>Couples ATP hydrolysis with the unwinding of duplex DNA by translocating in the 3'-5' direction.</text>
        <dbReference type="EC" id="5.6.2.4"/>
    </reaction>
</comment>
<dbReference type="GO" id="GO:0004386">
    <property type="term" value="F:helicase activity"/>
    <property type="evidence" value="ECO:0007669"/>
    <property type="project" value="UniProtKB-KW"/>
</dbReference>
<evidence type="ECO:0000259" key="13">
    <source>
        <dbReference type="PROSITE" id="PS51198"/>
    </source>
</evidence>
<feature type="domain" description="UvrD-like helicase ATP-binding" evidence="13">
    <location>
        <begin position="1"/>
        <end position="277"/>
    </location>
</feature>
<feature type="binding site" evidence="12">
    <location>
        <begin position="21"/>
        <end position="28"/>
    </location>
    <ligand>
        <name>ATP</name>
        <dbReference type="ChEBI" id="CHEBI:30616"/>
    </ligand>
</feature>
<dbReference type="InterPro" id="IPR000212">
    <property type="entry name" value="DNA_helicase_UvrD/REP"/>
</dbReference>
<evidence type="ECO:0000256" key="3">
    <source>
        <dbReference type="ARBA" id="ARBA00022801"/>
    </source>
</evidence>